<dbReference type="InterPro" id="IPR043159">
    <property type="entry name" value="Lectin_gal-bd_sf"/>
</dbReference>
<dbReference type="OrthoDB" id="10028817at2759"/>
<reference evidence="6" key="1">
    <citation type="submission" date="2012-12" db="EMBL/GenBank/DDBJ databases">
        <authorList>
            <person name="Hellsten U."/>
            <person name="Grimwood J."/>
            <person name="Chapman J.A."/>
            <person name="Shapiro H."/>
            <person name="Aerts A."/>
            <person name="Otillar R.P."/>
            <person name="Terry A.Y."/>
            <person name="Boore J.L."/>
            <person name="Simakov O."/>
            <person name="Marletaz F."/>
            <person name="Cho S.-J."/>
            <person name="Edsinger-Gonzales E."/>
            <person name="Havlak P."/>
            <person name="Kuo D.-H."/>
            <person name="Larsson T."/>
            <person name="Lv J."/>
            <person name="Arendt D."/>
            <person name="Savage R."/>
            <person name="Osoegawa K."/>
            <person name="de Jong P."/>
            <person name="Lindberg D.R."/>
            <person name="Seaver E.C."/>
            <person name="Weisblat D.A."/>
            <person name="Putnam N.H."/>
            <person name="Grigoriev I.V."/>
            <person name="Rokhsar D.S."/>
        </authorList>
    </citation>
    <scope>NUCLEOTIDE SEQUENCE</scope>
    <source>
        <strain evidence="6">I ESC-2004</strain>
    </source>
</reference>
<gene>
    <name evidence="4" type="ORF">CAPTEDRAFT_221620</name>
</gene>
<keyword evidence="1" id="KW-0472">Membrane</keyword>
<dbReference type="InterPro" id="IPR000922">
    <property type="entry name" value="Lectin_gal-bd_dom"/>
</dbReference>
<dbReference type="EMBL" id="KB309608">
    <property type="protein sequence ID" value="ELT93833.1"/>
    <property type="molecule type" value="Genomic_DNA"/>
</dbReference>
<feature type="transmembrane region" description="Helical" evidence="1">
    <location>
        <begin position="319"/>
        <end position="341"/>
    </location>
</feature>
<proteinExistence type="predicted"/>
<feature type="signal peptide" evidence="2">
    <location>
        <begin position="1"/>
        <end position="23"/>
    </location>
</feature>
<evidence type="ECO:0000256" key="1">
    <source>
        <dbReference type="SAM" id="Phobius"/>
    </source>
</evidence>
<dbReference type="PANTHER" id="PTHR46780">
    <property type="entry name" value="PROTEIN EVA-1"/>
    <property type="match status" value="1"/>
</dbReference>
<feature type="chain" id="PRO_5008787068" description="SUEL-type lectin domain-containing protein" evidence="2">
    <location>
        <begin position="24"/>
        <end position="388"/>
    </location>
</feature>
<dbReference type="CDD" id="cd22823">
    <property type="entry name" value="Gal_Rha_Lectin"/>
    <property type="match status" value="1"/>
</dbReference>
<dbReference type="Gene3D" id="2.60.120.740">
    <property type="match status" value="1"/>
</dbReference>
<organism evidence="4">
    <name type="scientific">Capitella teleta</name>
    <name type="common">Polychaete worm</name>
    <dbReference type="NCBI Taxonomy" id="283909"/>
    <lineage>
        <taxon>Eukaryota</taxon>
        <taxon>Metazoa</taxon>
        <taxon>Spiralia</taxon>
        <taxon>Lophotrochozoa</taxon>
        <taxon>Annelida</taxon>
        <taxon>Polychaeta</taxon>
        <taxon>Sedentaria</taxon>
        <taxon>Scolecida</taxon>
        <taxon>Capitellidae</taxon>
        <taxon>Capitella</taxon>
    </lineage>
</organism>
<evidence type="ECO:0000313" key="6">
    <source>
        <dbReference type="Proteomes" id="UP000014760"/>
    </source>
</evidence>
<reference evidence="5" key="3">
    <citation type="submission" date="2015-06" db="UniProtKB">
        <authorList>
            <consortium name="EnsemblMetazoa"/>
        </authorList>
    </citation>
    <scope>IDENTIFICATION</scope>
</reference>
<dbReference type="EnsemblMetazoa" id="CapteT221620">
    <property type="protein sequence ID" value="CapteP221620"/>
    <property type="gene ID" value="CapteG221620"/>
</dbReference>
<keyword evidence="1" id="KW-1133">Transmembrane helix</keyword>
<dbReference type="EMBL" id="AMQN01012571">
    <property type="status" value="NOT_ANNOTATED_CDS"/>
    <property type="molecule type" value="Genomic_DNA"/>
</dbReference>
<name>R7TJ62_CAPTE</name>
<dbReference type="GO" id="GO:0030246">
    <property type="term" value="F:carbohydrate binding"/>
    <property type="evidence" value="ECO:0007669"/>
    <property type="project" value="InterPro"/>
</dbReference>
<dbReference type="Proteomes" id="UP000014760">
    <property type="component" value="Unassembled WGS sequence"/>
</dbReference>
<reference evidence="4 6" key="2">
    <citation type="journal article" date="2013" name="Nature">
        <title>Insights into bilaterian evolution from three spiralian genomes.</title>
        <authorList>
            <person name="Simakov O."/>
            <person name="Marletaz F."/>
            <person name="Cho S.J."/>
            <person name="Edsinger-Gonzales E."/>
            <person name="Havlak P."/>
            <person name="Hellsten U."/>
            <person name="Kuo D.H."/>
            <person name="Larsson T."/>
            <person name="Lv J."/>
            <person name="Arendt D."/>
            <person name="Savage R."/>
            <person name="Osoegawa K."/>
            <person name="de Jong P."/>
            <person name="Grimwood J."/>
            <person name="Chapman J.A."/>
            <person name="Shapiro H."/>
            <person name="Aerts A."/>
            <person name="Otillar R.P."/>
            <person name="Terry A.Y."/>
            <person name="Boore J.L."/>
            <person name="Grigoriev I.V."/>
            <person name="Lindberg D.R."/>
            <person name="Seaver E.C."/>
            <person name="Weisblat D.A."/>
            <person name="Putnam N.H."/>
            <person name="Rokhsar D.S."/>
        </authorList>
    </citation>
    <scope>NUCLEOTIDE SEQUENCE</scope>
    <source>
        <strain evidence="4 6">I ESC-2004</strain>
    </source>
</reference>
<keyword evidence="1" id="KW-0812">Transmembrane</keyword>
<evidence type="ECO:0000313" key="4">
    <source>
        <dbReference type="EMBL" id="ELT93833.1"/>
    </source>
</evidence>
<dbReference type="Pfam" id="PF02140">
    <property type="entry name" value="SUEL_Lectin"/>
    <property type="match status" value="1"/>
</dbReference>
<feature type="domain" description="SUEL-type lectin" evidence="3">
    <location>
        <begin position="44"/>
        <end position="123"/>
    </location>
</feature>
<accession>R7TJ62</accession>
<evidence type="ECO:0000256" key="2">
    <source>
        <dbReference type="SAM" id="SignalP"/>
    </source>
</evidence>
<evidence type="ECO:0000313" key="5">
    <source>
        <dbReference type="EnsemblMetazoa" id="CapteP221620"/>
    </source>
</evidence>
<keyword evidence="2" id="KW-0732">Signal</keyword>
<dbReference type="AlphaFoldDB" id="R7TJ62"/>
<evidence type="ECO:0000259" key="3">
    <source>
        <dbReference type="Pfam" id="PF02140"/>
    </source>
</evidence>
<dbReference type="HOGENOM" id="CLU_029488_3_0_1"/>
<keyword evidence="6" id="KW-1185">Reference proteome</keyword>
<sequence>MDYSYYGLWILCTSLWHLPQCISSFVNTKTVADETCILDTFSPRCPSSQRLFITSSHYGHMKLGKCVTVNTGHLGCMSDVTDIVRGRCNGKTRCQIAGSDDEVVRTQPCAQKIYTYLNTSYVCLPEEAQLESCSNFAAGRHWKYLVSTTIDQRCLHQSQSLEVTVQSSMDIEIIATMINDITTDVESVQVGISDIHGNSTVMDILGSSSHSVQQTFESSAVHIMFQHSKAILLFAFRAVGCEDLVAPEFTWIERKRRVITIGCIHNKYTWQVECIGSKWIGFRGNCTRQIELKPVEETINKEEANTEPKQPIFTKGIQYALTIGITVLLCVVVITTGFVCLRKAEYKAKASKDIKLQEMTGDYNTWKATLMRPVTNDLNNPNASPCSV</sequence>
<protein>
    <recommendedName>
        <fullName evidence="3">SUEL-type lectin domain-containing protein</fullName>
    </recommendedName>
</protein>